<name>A0A6M7WW80_RHILI</name>
<dbReference type="Pfam" id="PF10722">
    <property type="entry name" value="YbjN"/>
    <property type="match status" value="1"/>
</dbReference>
<keyword evidence="1" id="KW-0732">Signal</keyword>
<dbReference type="EMBL" id="CP033367">
    <property type="protein sequence ID" value="QKD04839.1"/>
    <property type="molecule type" value="Genomic_DNA"/>
</dbReference>
<reference evidence="2 3" key="1">
    <citation type="submission" date="2018-10" db="EMBL/GenBank/DDBJ databases">
        <authorList>
            <person name="Perry B.J."/>
            <person name="Sullivan J.T."/>
            <person name="Murphy R.J.T."/>
            <person name="Ramsay J.P."/>
            <person name="Ronson C.W."/>
        </authorList>
    </citation>
    <scope>NUCLEOTIDE SEQUENCE [LARGE SCALE GENOMIC DNA]</scope>
    <source>
        <strain evidence="2 3">R88b</strain>
    </source>
</reference>
<proteinExistence type="predicted"/>
<dbReference type="AlphaFoldDB" id="A0A6M7WW80"/>
<gene>
    <name evidence="2" type="ORF">EB235_27915</name>
</gene>
<accession>A0A6M7WW80</accession>
<evidence type="ECO:0000256" key="1">
    <source>
        <dbReference type="SAM" id="SignalP"/>
    </source>
</evidence>
<protein>
    <submittedName>
        <fullName evidence="2">YbjN domain-containing protein</fullName>
    </submittedName>
</protein>
<dbReference type="CDD" id="cd17511">
    <property type="entry name" value="YbjN_AmyR-like"/>
    <property type="match status" value="1"/>
</dbReference>
<evidence type="ECO:0000313" key="2">
    <source>
        <dbReference type="EMBL" id="QKD04839.1"/>
    </source>
</evidence>
<feature type="signal peptide" evidence="1">
    <location>
        <begin position="1"/>
        <end position="29"/>
    </location>
</feature>
<evidence type="ECO:0000313" key="3">
    <source>
        <dbReference type="Proteomes" id="UP000503017"/>
    </source>
</evidence>
<dbReference type="InterPro" id="IPR019660">
    <property type="entry name" value="Put_sensory_transdc_reg_YbjN"/>
</dbReference>
<feature type="chain" id="PRO_5026854478" evidence="1">
    <location>
        <begin position="30"/>
        <end position="161"/>
    </location>
</feature>
<organism evidence="2 3">
    <name type="scientific">Mesorhizobium loti R88b</name>
    <dbReference type="NCBI Taxonomy" id="935548"/>
    <lineage>
        <taxon>Bacteria</taxon>
        <taxon>Pseudomonadati</taxon>
        <taxon>Pseudomonadota</taxon>
        <taxon>Alphaproteobacteria</taxon>
        <taxon>Hyphomicrobiales</taxon>
        <taxon>Phyllobacteriaceae</taxon>
        <taxon>Mesorhizobium</taxon>
    </lineage>
</organism>
<sequence>MAVGIIMRSFSLLLSAGLISTGAVSVAWADNPEIITAPDPNAILDIAKGYGSAKLDKDDGGDPMVSGRLEGMKYVIYFYGCENHEKCKSIQFSSGYTDAFTVEQANEWNKKFRWVKAFSGDGSNFKMDVSFIGGITKANLEEDFSNWDSMTTNIKDFINQK</sequence>
<dbReference type="Proteomes" id="UP000503017">
    <property type="component" value="Chromosome"/>
</dbReference>